<dbReference type="InterPro" id="IPR045886">
    <property type="entry name" value="ThiF/MoeB/HesA"/>
</dbReference>
<dbReference type="InterPro" id="IPR035985">
    <property type="entry name" value="Ubiquitin-activating_enz"/>
</dbReference>
<dbReference type="Proteomes" id="UP000436181">
    <property type="component" value="Unassembled WGS sequence"/>
</dbReference>
<proteinExistence type="predicted"/>
<dbReference type="Pfam" id="PF00899">
    <property type="entry name" value="ThiF"/>
    <property type="match status" value="1"/>
</dbReference>
<gene>
    <name evidence="2" type="ORF">F8377_07240</name>
</gene>
<comment type="caution">
    <text evidence="2">The sequence shown here is derived from an EMBL/GenBank/DDBJ whole genome shotgun (WGS) entry which is preliminary data.</text>
</comment>
<organism evidence="2 3">
    <name type="scientific">Corynebacterium zhongnanshanii</name>
    <dbReference type="NCBI Taxonomy" id="2768834"/>
    <lineage>
        <taxon>Bacteria</taxon>
        <taxon>Bacillati</taxon>
        <taxon>Actinomycetota</taxon>
        <taxon>Actinomycetes</taxon>
        <taxon>Mycobacteriales</taxon>
        <taxon>Corynebacteriaceae</taxon>
        <taxon>Corynebacterium</taxon>
    </lineage>
</organism>
<dbReference type="InterPro" id="IPR000594">
    <property type="entry name" value="ThiF_NAD_FAD-bd"/>
</dbReference>
<evidence type="ECO:0000259" key="1">
    <source>
        <dbReference type="Pfam" id="PF00899"/>
    </source>
</evidence>
<feature type="domain" description="THIF-type NAD/FAD binding fold" evidence="1">
    <location>
        <begin position="9"/>
        <end position="238"/>
    </location>
</feature>
<evidence type="ECO:0000313" key="2">
    <source>
        <dbReference type="EMBL" id="KAB3521090.1"/>
    </source>
</evidence>
<sequence length="261" mass="28676">MRSERLARLKLLLGDSGLDKLEDSTVMVLGLGGVGSACAEALARGGVGTLILLDRDVVEESNINRQALAFTRTLGQKKAEVMQRMVYEINPDITTHAQPVFLTPQGIAETLDAFPRSDYVVDCIDTVSQKLNIAGWCADRELPLLSSMGAANKLDPTYLEFANIRKTINCPLSKVVRTECRKRRIKGLEVLYSTEVPVKRKNSTSRSKGENLGSMSYMPPIMGQMLAGKVIRRLAGMEAIPRPPRRYRSREEALAAAGIQA</sequence>
<name>A0ABQ6VDV9_9CORY</name>
<protein>
    <submittedName>
        <fullName evidence="2">tRNA threonylcarbamoyladenosine dehydratase</fullName>
    </submittedName>
</protein>
<keyword evidence="3" id="KW-1185">Reference proteome</keyword>
<dbReference type="CDD" id="cd00755">
    <property type="entry name" value="YgdL_like"/>
    <property type="match status" value="1"/>
</dbReference>
<dbReference type="SUPFAM" id="SSF69572">
    <property type="entry name" value="Activating enzymes of the ubiquitin-like proteins"/>
    <property type="match status" value="1"/>
</dbReference>
<dbReference type="PANTHER" id="PTHR43267:SF1">
    <property type="entry name" value="TRNA THREONYLCARBAMOYLADENOSINE DEHYDRATASE"/>
    <property type="match status" value="1"/>
</dbReference>
<accession>A0ABQ6VDV9</accession>
<reference evidence="2 3" key="1">
    <citation type="submission" date="2019-10" db="EMBL/GenBank/DDBJ databases">
        <title>Corynebacterium sp novel species isolated from the respiratory tract of Marmot.</title>
        <authorList>
            <person name="Zhang G."/>
        </authorList>
    </citation>
    <scope>NUCLEOTIDE SEQUENCE [LARGE SCALE GENOMIC DNA]</scope>
    <source>
        <strain evidence="2 3">336</strain>
    </source>
</reference>
<dbReference type="Gene3D" id="3.40.50.720">
    <property type="entry name" value="NAD(P)-binding Rossmann-like Domain"/>
    <property type="match status" value="1"/>
</dbReference>
<evidence type="ECO:0000313" key="3">
    <source>
        <dbReference type="Proteomes" id="UP000436181"/>
    </source>
</evidence>
<dbReference type="PANTHER" id="PTHR43267">
    <property type="entry name" value="TRNA THREONYLCARBAMOYLADENOSINE DEHYDRATASE"/>
    <property type="match status" value="1"/>
</dbReference>
<dbReference type="EMBL" id="WBZJ01000002">
    <property type="protein sequence ID" value="KAB3521090.1"/>
    <property type="molecule type" value="Genomic_DNA"/>
</dbReference>